<feature type="compositionally biased region" description="Basic and acidic residues" evidence="1">
    <location>
        <begin position="74"/>
        <end position="86"/>
    </location>
</feature>
<evidence type="ECO:0000313" key="3">
    <source>
        <dbReference type="Proteomes" id="UP001233999"/>
    </source>
</evidence>
<name>A0AAD8E2I4_DIPPU</name>
<organism evidence="2 3">
    <name type="scientific">Diploptera punctata</name>
    <name type="common">Pacific beetle cockroach</name>
    <dbReference type="NCBI Taxonomy" id="6984"/>
    <lineage>
        <taxon>Eukaryota</taxon>
        <taxon>Metazoa</taxon>
        <taxon>Ecdysozoa</taxon>
        <taxon>Arthropoda</taxon>
        <taxon>Hexapoda</taxon>
        <taxon>Insecta</taxon>
        <taxon>Pterygota</taxon>
        <taxon>Neoptera</taxon>
        <taxon>Polyneoptera</taxon>
        <taxon>Dictyoptera</taxon>
        <taxon>Blattodea</taxon>
        <taxon>Blaberoidea</taxon>
        <taxon>Blaberidae</taxon>
        <taxon>Diplopterinae</taxon>
        <taxon>Diploptera</taxon>
    </lineage>
</organism>
<dbReference type="EMBL" id="JASPKZ010010279">
    <property type="protein sequence ID" value="KAJ9574556.1"/>
    <property type="molecule type" value="Genomic_DNA"/>
</dbReference>
<feature type="region of interest" description="Disordered" evidence="1">
    <location>
        <begin position="1"/>
        <end position="36"/>
    </location>
</feature>
<reference evidence="2" key="1">
    <citation type="journal article" date="2023" name="IScience">
        <title>Live-bearing cockroach genome reveals convergent evolutionary mechanisms linked to viviparity in insects and beyond.</title>
        <authorList>
            <person name="Fouks B."/>
            <person name="Harrison M.C."/>
            <person name="Mikhailova A.A."/>
            <person name="Marchal E."/>
            <person name="English S."/>
            <person name="Carruthers M."/>
            <person name="Jennings E.C."/>
            <person name="Chiamaka E.L."/>
            <person name="Frigard R.A."/>
            <person name="Pippel M."/>
            <person name="Attardo G.M."/>
            <person name="Benoit J.B."/>
            <person name="Bornberg-Bauer E."/>
            <person name="Tobe S.S."/>
        </authorList>
    </citation>
    <scope>NUCLEOTIDE SEQUENCE</scope>
    <source>
        <strain evidence="2">Stay&amp;Tobe</strain>
    </source>
</reference>
<keyword evidence="3" id="KW-1185">Reference proteome</keyword>
<protein>
    <submittedName>
        <fullName evidence="2">Uncharacterized protein</fullName>
    </submittedName>
</protein>
<evidence type="ECO:0000256" key="1">
    <source>
        <dbReference type="SAM" id="MobiDB-lite"/>
    </source>
</evidence>
<accession>A0AAD8E2I4</accession>
<proteinExistence type="predicted"/>
<feature type="region of interest" description="Disordered" evidence="1">
    <location>
        <begin position="66"/>
        <end position="86"/>
    </location>
</feature>
<feature type="non-terminal residue" evidence="2">
    <location>
        <position position="1"/>
    </location>
</feature>
<evidence type="ECO:0000313" key="2">
    <source>
        <dbReference type="EMBL" id="KAJ9574556.1"/>
    </source>
</evidence>
<gene>
    <name evidence="2" type="ORF">L9F63_008295</name>
</gene>
<dbReference type="AlphaFoldDB" id="A0AAD8E2I4"/>
<comment type="caution">
    <text evidence="2">The sequence shown here is derived from an EMBL/GenBank/DDBJ whole genome shotgun (WGS) entry which is preliminary data.</text>
</comment>
<dbReference type="Proteomes" id="UP001233999">
    <property type="component" value="Unassembled WGS sequence"/>
</dbReference>
<sequence length="116" mass="12654">SSCETDDSEQFAPEYPAGCSNIKQEPRSPGLFKPCPYPGPTGTHYGHYSSYGSSTGFPTPCLRSGAGSYSHVSVKKEPSDRGYEPEQHRVSLVTVGRYQDLSSASNLIVHRTINIR</sequence>
<reference evidence="2" key="2">
    <citation type="submission" date="2023-05" db="EMBL/GenBank/DDBJ databases">
        <authorList>
            <person name="Fouks B."/>
        </authorList>
    </citation>
    <scope>NUCLEOTIDE SEQUENCE</scope>
    <source>
        <strain evidence="2">Stay&amp;Tobe</strain>
        <tissue evidence="2">Testes</tissue>
    </source>
</reference>
<feature type="non-terminal residue" evidence="2">
    <location>
        <position position="116"/>
    </location>
</feature>